<dbReference type="Proteomes" id="UP001596105">
    <property type="component" value="Unassembled WGS sequence"/>
</dbReference>
<sequence>MEEMGFERTPEPSDCTLVLSWKQGSDWFTVYDESSDSGEFQDADELASALSREFGAHAVSNIVLDIDLLYMRQEERTTVEMDFLLQAGSDKKQLADIWQQDSVVAEEKLAALGEIYGWDMDAAGVGYSNKRELYRRY</sequence>
<evidence type="ECO:0000313" key="2">
    <source>
        <dbReference type="Proteomes" id="UP001596105"/>
    </source>
</evidence>
<dbReference type="RefSeq" id="WP_209745909.1">
    <property type="nucleotide sequence ID" value="NZ_JBHSMH010000101.1"/>
</dbReference>
<name>A0ABW0M419_9BACL</name>
<gene>
    <name evidence="1" type="ORF">ACFPPD_23115</name>
</gene>
<protein>
    <submittedName>
        <fullName evidence="1">Uncharacterized protein</fullName>
    </submittedName>
</protein>
<organism evidence="1 2">
    <name type="scientific">Cohnella suwonensis</name>
    <dbReference type="NCBI Taxonomy" id="696072"/>
    <lineage>
        <taxon>Bacteria</taxon>
        <taxon>Bacillati</taxon>
        <taxon>Bacillota</taxon>
        <taxon>Bacilli</taxon>
        <taxon>Bacillales</taxon>
        <taxon>Paenibacillaceae</taxon>
        <taxon>Cohnella</taxon>
    </lineage>
</organism>
<comment type="caution">
    <text evidence="1">The sequence shown here is derived from an EMBL/GenBank/DDBJ whole genome shotgun (WGS) entry which is preliminary data.</text>
</comment>
<dbReference type="EMBL" id="JBHSMH010000101">
    <property type="protein sequence ID" value="MFC5471571.1"/>
    <property type="molecule type" value="Genomic_DNA"/>
</dbReference>
<reference evidence="2" key="1">
    <citation type="journal article" date="2019" name="Int. J. Syst. Evol. Microbiol.">
        <title>The Global Catalogue of Microorganisms (GCM) 10K type strain sequencing project: providing services to taxonomists for standard genome sequencing and annotation.</title>
        <authorList>
            <consortium name="The Broad Institute Genomics Platform"/>
            <consortium name="The Broad Institute Genome Sequencing Center for Infectious Disease"/>
            <person name="Wu L."/>
            <person name="Ma J."/>
        </authorList>
    </citation>
    <scope>NUCLEOTIDE SEQUENCE [LARGE SCALE GENOMIC DNA]</scope>
    <source>
        <strain evidence="2">CCUG 57113</strain>
    </source>
</reference>
<keyword evidence="2" id="KW-1185">Reference proteome</keyword>
<accession>A0ABW0M419</accession>
<evidence type="ECO:0000313" key="1">
    <source>
        <dbReference type="EMBL" id="MFC5471571.1"/>
    </source>
</evidence>
<proteinExistence type="predicted"/>